<dbReference type="SUPFAM" id="SSF52540">
    <property type="entry name" value="P-loop containing nucleoside triphosphate hydrolases"/>
    <property type="match status" value="1"/>
</dbReference>
<evidence type="ECO:0000313" key="2">
    <source>
        <dbReference type="Proteomes" id="UP001438953"/>
    </source>
</evidence>
<evidence type="ECO:0008006" key="3">
    <source>
        <dbReference type="Google" id="ProtNLM"/>
    </source>
</evidence>
<protein>
    <recommendedName>
        <fullName evidence="3">Sulfotransferase family protein</fullName>
    </recommendedName>
</protein>
<dbReference type="Proteomes" id="UP001438953">
    <property type="component" value="Unassembled WGS sequence"/>
</dbReference>
<gene>
    <name evidence="1" type="ORF">VSX56_12595</name>
</gene>
<sequence length="202" mass="23348">MLIFWDQKLVFLATPKAGSTAIETALEPLASVSMQRPVPLKHMTALDFHNHLKPYLTENSDTPFTTVALIRHPVEWLRSWYRFLLRDSFDLPENPLQGKSFETFTLDFMTGSLPAYAQLKTQAHYLTDGQGKLLVDRLYRYENIQDFVHFLEDRLMFEISLPRINVPPMVNTDLSAPVEARLVAFMADDFHLYEEMAQPQPS</sequence>
<evidence type="ECO:0000313" key="1">
    <source>
        <dbReference type="EMBL" id="MER5172612.1"/>
    </source>
</evidence>
<dbReference type="Gene3D" id="3.40.50.300">
    <property type="entry name" value="P-loop containing nucleotide triphosphate hydrolases"/>
    <property type="match status" value="1"/>
</dbReference>
<reference evidence="1 2" key="1">
    <citation type="submission" date="2024-06" db="EMBL/GenBank/DDBJ databases">
        <title>Thioclava kandeliae sp. nov. from a rhizosphere soil sample of Kandelia candel in a mangrove.</title>
        <authorList>
            <person name="Mu T."/>
        </authorList>
    </citation>
    <scope>NUCLEOTIDE SEQUENCE [LARGE SCALE GENOMIC DNA]</scope>
    <source>
        <strain evidence="1 2">CPCC 100088</strain>
    </source>
</reference>
<proteinExistence type="predicted"/>
<name>A0ABV1SI80_9RHOB</name>
<dbReference type="RefSeq" id="WP_339112952.1">
    <property type="nucleotide sequence ID" value="NZ_JAYWLC010000009.1"/>
</dbReference>
<organism evidence="1 2">
    <name type="scientific">Thioclava kandeliae</name>
    <dbReference type="NCBI Taxonomy" id="3070818"/>
    <lineage>
        <taxon>Bacteria</taxon>
        <taxon>Pseudomonadati</taxon>
        <taxon>Pseudomonadota</taxon>
        <taxon>Alphaproteobacteria</taxon>
        <taxon>Rhodobacterales</taxon>
        <taxon>Paracoccaceae</taxon>
        <taxon>Thioclava</taxon>
    </lineage>
</organism>
<keyword evidence="2" id="KW-1185">Reference proteome</keyword>
<dbReference type="EMBL" id="JAYWLC010000009">
    <property type="protein sequence ID" value="MER5172612.1"/>
    <property type="molecule type" value="Genomic_DNA"/>
</dbReference>
<dbReference type="InterPro" id="IPR027417">
    <property type="entry name" value="P-loop_NTPase"/>
</dbReference>
<accession>A0ABV1SI80</accession>
<comment type="caution">
    <text evidence="1">The sequence shown here is derived from an EMBL/GenBank/DDBJ whole genome shotgun (WGS) entry which is preliminary data.</text>
</comment>